<evidence type="ECO:0000256" key="8">
    <source>
        <dbReference type="ARBA" id="ARBA00022777"/>
    </source>
</evidence>
<dbReference type="InterPro" id="IPR002545">
    <property type="entry name" value="CheW-lke_dom"/>
</dbReference>
<dbReference type="RefSeq" id="WP_131259639.1">
    <property type="nucleotide sequence ID" value="NZ_JBHSUS010000001.1"/>
</dbReference>
<dbReference type="PANTHER" id="PTHR43395:SF10">
    <property type="entry name" value="CHEMOTAXIS PROTEIN CHEA"/>
    <property type="match status" value="1"/>
</dbReference>
<dbReference type="Gene3D" id="3.30.565.10">
    <property type="entry name" value="Histidine kinase-like ATPase, C-terminal domain"/>
    <property type="match status" value="1"/>
</dbReference>
<evidence type="ECO:0000256" key="12">
    <source>
        <dbReference type="PROSITE-ProRule" id="PRU00110"/>
    </source>
</evidence>
<evidence type="ECO:0000256" key="6">
    <source>
        <dbReference type="ARBA" id="ARBA00022679"/>
    </source>
</evidence>
<dbReference type="InterPro" id="IPR004358">
    <property type="entry name" value="Sig_transdc_His_kin-like_C"/>
</dbReference>
<proteinExistence type="predicted"/>
<dbReference type="PRINTS" id="PR00344">
    <property type="entry name" value="BCTRLSENSOR"/>
</dbReference>
<dbReference type="InterPro" id="IPR036061">
    <property type="entry name" value="CheW-like_dom_sf"/>
</dbReference>
<evidence type="ECO:0000259" key="15">
    <source>
        <dbReference type="PROSITE" id="PS50894"/>
    </source>
</evidence>
<dbReference type="CDD" id="cd00088">
    <property type="entry name" value="HPT"/>
    <property type="match status" value="1"/>
</dbReference>
<comment type="caution">
    <text evidence="16">The sequence shown here is derived from an EMBL/GenBank/DDBJ whole genome shotgun (WGS) entry which is preliminary data.</text>
</comment>
<dbReference type="InterPro" id="IPR036641">
    <property type="entry name" value="HPT_dom_sf"/>
</dbReference>
<dbReference type="InterPro" id="IPR051315">
    <property type="entry name" value="Bact_Chemotaxis_CheA"/>
</dbReference>
<dbReference type="PROSITE" id="PS50109">
    <property type="entry name" value="HIS_KIN"/>
    <property type="match status" value="1"/>
</dbReference>
<dbReference type="CDD" id="cd00731">
    <property type="entry name" value="CheA_reg"/>
    <property type="match status" value="1"/>
</dbReference>
<dbReference type="InterPro" id="IPR036890">
    <property type="entry name" value="HATPase_C_sf"/>
</dbReference>
<evidence type="ECO:0000256" key="4">
    <source>
        <dbReference type="ARBA" id="ARBA00022500"/>
    </source>
</evidence>
<gene>
    <name evidence="16" type="ORF">ACFP85_11060</name>
</gene>
<dbReference type="Proteomes" id="UP001596364">
    <property type="component" value="Unassembled WGS sequence"/>
</dbReference>
<dbReference type="PROSITE" id="PS50851">
    <property type="entry name" value="CHEW"/>
    <property type="match status" value="1"/>
</dbReference>
<keyword evidence="4" id="KW-0145">Chemotaxis</keyword>
<dbReference type="PROSITE" id="PS50894">
    <property type="entry name" value="HPT"/>
    <property type="match status" value="1"/>
</dbReference>
<keyword evidence="8" id="KW-0418">Kinase</keyword>
<keyword evidence="10" id="KW-0902">Two-component regulatory system</keyword>
<evidence type="ECO:0000256" key="2">
    <source>
        <dbReference type="ARBA" id="ARBA00012438"/>
    </source>
</evidence>
<dbReference type="InterPro" id="IPR004105">
    <property type="entry name" value="CheA-like_dim"/>
</dbReference>
<dbReference type="EMBL" id="JBHSUS010000001">
    <property type="protein sequence ID" value="MFC6440682.1"/>
    <property type="molecule type" value="Genomic_DNA"/>
</dbReference>
<evidence type="ECO:0000313" key="16">
    <source>
        <dbReference type="EMBL" id="MFC6440682.1"/>
    </source>
</evidence>
<dbReference type="SMART" id="SM00260">
    <property type="entry name" value="CheW"/>
    <property type="match status" value="1"/>
</dbReference>
<dbReference type="Gene3D" id="1.10.287.560">
    <property type="entry name" value="Histidine kinase CheA-like, homodimeric domain"/>
    <property type="match status" value="1"/>
</dbReference>
<dbReference type="GO" id="GO:0004673">
    <property type="term" value="F:protein histidine kinase activity"/>
    <property type="evidence" value="ECO:0007669"/>
    <property type="project" value="UniProtKB-EC"/>
</dbReference>
<evidence type="ECO:0000256" key="1">
    <source>
        <dbReference type="ARBA" id="ARBA00000085"/>
    </source>
</evidence>
<feature type="domain" description="CheW-like" evidence="14">
    <location>
        <begin position="546"/>
        <end position="676"/>
    </location>
</feature>
<evidence type="ECO:0000259" key="13">
    <source>
        <dbReference type="PROSITE" id="PS50109"/>
    </source>
</evidence>
<protein>
    <recommendedName>
        <fullName evidence="3">Chemotaxis protein CheA</fullName>
        <ecNumber evidence="2">2.7.13.3</ecNumber>
    </recommendedName>
</protein>
<dbReference type="InterPro" id="IPR003594">
    <property type="entry name" value="HATPase_dom"/>
</dbReference>
<dbReference type="SMART" id="SM01231">
    <property type="entry name" value="H-kinase_dim"/>
    <property type="match status" value="1"/>
</dbReference>
<evidence type="ECO:0000256" key="10">
    <source>
        <dbReference type="ARBA" id="ARBA00023012"/>
    </source>
</evidence>
<dbReference type="InterPro" id="IPR005467">
    <property type="entry name" value="His_kinase_dom"/>
</dbReference>
<feature type="domain" description="Histidine kinase" evidence="13">
    <location>
        <begin position="296"/>
        <end position="544"/>
    </location>
</feature>
<dbReference type="Gene3D" id="1.20.120.160">
    <property type="entry name" value="HPT domain"/>
    <property type="match status" value="1"/>
</dbReference>
<keyword evidence="6 16" id="KW-0808">Transferase</keyword>
<dbReference type="Pfam" id="PF02518">
    <property type="entry name" value="HATPase_c"/>
    <property type="match status" value="1"/>
</dbReference>
<dbReference type="Gene3D" id="2.30.30.40">
    <property type="entry name" value="SH3 Domains"/>
    <property type="match status" value="1"/>
</dbReference>
<evidence type="ECO:0000259" key="14">
    <source>
        <dbReference type="PROSITE" id="PS50851"/>
    </source>
</evidence>
<keyword evidence="5 12" id="KW-0597">Phosphoprotein</keyword>
<dbReference type="InterPro" id="IPR036097">
    <property type="entry name" value="HisK_dim/P_sf"/>
</dbReference>
<dbReference type="Pfam" id="PF01584">
    <property type="entry name" value="CheW"/>
    <property type="match status" value="1"/>
</dbReference>
<reference evidence="17" key="1">
    <citation type="journal article" date="2019" name="Int. J. Syst. Evol. Microbiol.">
        <title>The Global Catalogue of Microorganisms (GCM) 10K type strain sequencing project: providing services to taxonomists for standard genome sequencing and annotation.</title>
        <authorList>
            <consortium name="The Broad Institute Genomics Platform"/>
            <consortium name="The Broad Institute Genome Sequencing Center for Infectious Disease"/>
            <person name="Wu L."/>
            <person name="Ma J."/>
        </authorList>
    </citation>
    <scope>NUCLEOTIDE SEQUENCE [LARGE SCALE GENOMIC DNA]</scope>
    <source>
        <strain evidence="17">CGMCC 1.16031</strain>
    </source>
</reference>
<comment type="function">
    <text evidence="11">Involved in the transmission of sensory signals from the chemoreceptors to the flagellar motors. CheA is autophosphorylated; it can transfer its phosphate group to either CheB or CheY.</text>
</comment>
<evidence type="ECO:0000256" key="9">
    <source>
        <dbReference type="ARBA" id="ARBA00022840"/>
    </source>
</evidence>
<organism evidence="16 17">
    <name type="scientific">Pseudobowmanella zhangzhouensis</name>
    <dbReference type="NCBI Taxonomy" id="1537679"/>
    <lineage>
        <taxon>Bacteria</taxon>
        <taxon>Pseudomonadati</taxon>
        <taxon>Pseudomonadota</taxon>
        <taxon>Gammaproteobacteria</taxon>
        <taxon>Alteromonadales</taxon>
        <taxon>Alteromonadaceae</taxon>
    </lineage>
</organism>
<dbReference type="InterPro" id="IPR008207">
    <property type="entry name" value="Sig_transdc_His_kin_Hpt_dom"/>
</dbReference>
<dbReference type="SUPFAM" id="SSF55874">
    <property type="entry name" value="ATPase domain of HSP90 chaperone/DNA topoisomerase II/histidine kinase"/>
    <property type="match status" value="1"/>
</dbReference>
<name>A0ABW1XMS4_9ALTE</name>
<evidence type="ECO:0000313" key="17">
    <source>
        <dbReference type="Proteomes" id="UP001596364"/>
    </source>
</evidence>
<dbReference type="InterPro" id="IPR037257">
    <property type="entry name" value="T2SS_E_N_sf"/>
</dbReference>
<evidence type="ECO:0000256" key="11">
    <source>
        <dbReference type="ARBA" id="ARBA00035100"/>
    </source>
</evidence>
<feature type="modified residue" description="Phosphohistidine" evidence="12">
    <location>
        <position position="43"/>
    </location>
</feature>
<keyword evidence="17" id="KW-1185">Reference proteome</keyword>
<accession>A0ABW1XMS4</accession>
<dbReference type="EC" id="2.7.13.3" evidence="2"/>
<dbReference type="CDD" id="cd16916">
    <property type="entry name" value="HATPase_CheA-like"/>
    <property type="match status" value="1"/>
</dbReference>
<dbReference type="SUPFAM" id="SSF50341">
    <property type="entry name" value="CheW-like"/>
    <property type="match status" value="1"/>
</dbReference>
<evidence type="ECO:0000256" key="5">
    <source>
        <dbReference type="ARBA" id="ARBA00022553"/>
    </source>
</evidence>
<dbReference type="PANTHER" id="PTHR43395">
    <property type="entry name" value="SENSOR HISTIDINE KINASE CHEA"/>
    <property type="match status" value="1"/>
</dbReference>
<evidence type="ECO:0000256" key="7">
    <source>
        <dbReference type="ARBA" id="ARBA00022741"/>
    </source>
</evidence>
<dbReference type="Pfam" id="PF01627">
    <property type="entry name" value="Hpt"/>
    <property type="match status" value="1"/>
</dbReference>
<sequence>MDLVQIFVDESFEHLQALEEALLELEDSPGNAELINTAFRAMHTIKGSAGMVGFDHVSYFTHHLETFFDRVRNGEFALTAAMSSLILECRDHIKSLIEQQSPPELMVQSEALLARLHQLAPVTQSAPATAPAKSTVSEADSLAGYWRIEMTPHTTTFTEGFDVLPVIRELQGLGESLVSYRWHAPDTPFNPLSCMLHFTLLLSCNVPRSSIDEAFMFVEGDWQIQIEKISVLEDARLGDLLVENGVVSTEQMEMMLDSKPRTGEVLRDKGIATDHQINQALQQQEFIRKQTQSQDAPQQTLKVPASKLDSLMNLVGELVIVQSAISQHAVETNDDKLKTIAEELAMLTAGVRDHTFDIRMLPIGSTFGRFRRLIRDLSVDLKKEVRLHTFGAETEMDKMVLERIGDPLVHLLRNSLDHGIEMPEVRAEKGKPREGSITLGAVHEDGQIKIVIKDDGGGLNTDRIRQKAIERGLINEHSQLNDDHIHQLIFEPGFSTAEKVSDVSGRGVGMDVVKTSIESLQGTIHISSHAGQGTQINIYLPLTLAIIDGLMVKVGDEHFILPLSAVEECVESPREYHRQGPRLIKHRGERISAARLREAFSITGEGPAIEQTIVTRIADERFGITVDEVVGQHQTVIKNLGKMYRQVRGLLGATILGNGNVALILDVADFYEQCKYQLAQSTLGANVNVKPH</sequence>
<dbReference type="Pfam" id="PF02895">
    <property type="entry name" value="H-kinase_dim"/>
    <property type="match status" value="1"/>
</dbReference>
<dbReference type="SMART" id="SM00387">
    <property type="entry name" value="HATPase_c"/>
    <property type="match status" value="1"/>
</dbReference>
<dbReference type="SUPFAM" id="SSF47226">
    <property type="entry name" value="Histidine-containing phosphotransfer domain, HPT domain"/>
    <property type="match status" value="1"/>
</dbReference>
<dbReference type="SUPFAM" id="SSF160246">
    <property type="entry name" value="EspE N-terminal domain-like"/>
    <property type="match status" value="1"/>
</dbReference>
<feature type="domain" description="HPt" evidence="15">
    <location>
        <begin position="1"/>
        <end position="100"/>
    </location>
</feature>
<keyword evidence="9" id="KW-0067">ATP-binding</keyword>
<keyword evidence="7" id="KW-0547">Nucleotide-binding</keyword>
<dbReference type="InterPro" id="IPR037006">
    <property type="entry name" value="CheA-like_homodim_sf"/>
</dbReference>
<evidence type="ECO:0000256" key="3">
    <source>
        <dbReference type="ARBA" id="ARBA00021495"/>
    </source>
</evidence>
<dbReference type="SMART" id="SM00073">
    <property type="entry name" value="HPT"/>
    <property type="match status" value="1"/>
</dbReference>
<dbReference type="SUPFAM" id="SSF47384">
    <property type="entry name" value="Homodimeric domain of signal transducing histidine kinase"/>
    <property type="match status" value="1"/>
</dbReference>
<comment type="catalytic activity">
    <reaction evidence="1">
        <text>ATP + protein L-histidine = ADP + protein N-phospho-L-histidine.</text>
        <dbReference type="EC" id="2.7.13.3"/>
    </reaction>
</comment>